<name>A0ABD2Q6W7_9PLAT</name>
<dbReference type="PANTHER" id="PTHR43725">
    <property type="entry name" value="UDP-GLUCOSE 4-EPIMERASE"/>
    <property type="match status" value="1"/>
</dbReference>
<dbReference type="SUPFAM" id="SSF51735">
    <property type="entry name" value="NAD(P)-binding Rossmann-fold domains"/>
    <property type="match status" value="1"/>
</dbReference>
<dbReference type="EMBL" id="JBJKFK010000858">
    <property type="protein sequence ID" value="KAL3314977.1"/>
    <property type="molecule type" value="Genomic_DNA"/>
</dbReference>
<feature type="region of interest" description="Disordered" evidence="10">
    <location>
        <begin position="276"/>
        <end position="305"/>
    </location>
</feature>
<dbReference type="Proteomes" id="UP001626550">
    <property type="component" value="Unassembled WGS sequence"/>
</dbReference>
<proteinExistence type="inferred from homology"/>
<keyword evidence="9" id="KW-0119">Carbohydrate metabolism</keyword>
<keyword evidence="8 9" id="KW-0413">Isomerase</keyword>
<dbReference type="CDD" id="cd05247">
    <property type="entry name" value="UDP_G4E_1_SDR_e"/>
    <property type="match status" value="1"/>
</dbReference>
<evidence type="ECO:0000256" key="5">
    <source>
        <dbReference type="ARBA" id="ARBA00004947"/>
    </source>
</evidence>
<evidence type="ECO:0000313" key="12">
    <source>
        <dbReference type="EMBL" id="KAL3314977.1"/>
    </source>
</evidence>
<dbReference type="Pfam" id="PF16363">
    <property type="entry name" value="GDP_Man_Dehyd"/>
    <property type="match status" value="1"/>
</dbReference>
<organism evidence="12 13">
    <name type="scientific">Cichlidogyrus casuarinus</name>
    <dbReference type="NCBI Taxonomy" id="1844966"/>
    <lineage>
        <taxon>Eukaryota</taxon>
        <taxon>Metazoa</taxon>
        <taxon>Spiralia</taxon>
        <taxon>Lophotrochozoa</taxon>
        <taxon>Platyhelminthes</taxon>
        <taxon>Monogenea</taxon>
        <taxon>Monopisthocotylea</taxon>
        <taxon>Dactylogyridea</taxon>
        <taxon>Ancyrocephalidae</taxon>
        <taxon>Cichlidogyrus</taxon>
    </lineage>
</organism>
<evidence type="ECO:0000259" key="11">
    <source>
        <dbReference type="Pfam" id="PF16363"/>
    </source>
</evidence>
<evidence type="ECO:0000256" key="6">
    <source>
        <dbReference type="ARBA" id="ARBA00023027"/>
    </source>
</evidence>
<evidence type="ECO:0000256" key="1">
    <source>
        <dbReference type="ARBA" id="ARBA00000014"/>
    </source>
</evidence>
<evidence type="ECO:0000256" key="4">
    <source>
        <dbReference type="ARBA" id="ARBA00002760"/>
    </source>
</evidence>
<evidence type="ECO:0000256" key="7">
    <source>
        <dbReference type="ARBA" id="ARBA00023144"/>
    </source>
</evidence>
<dbReference type="AlphaFoldDB" id="A0ABD2Q6W7"/>
<comment type="subunit">
    <text evidence="9">Homodimer.</text>
</comment>
<dbReference type="GO" id="GO:0006012">
    <property type="term" value="P:galactose metabolic process"/>
    <property type="evidence" value="ECO:0007669"/>
    <property type="project" value="UniProtKB-KW"/>
</dbReference>
<comment type="cofactor">
    <cofactor evidence="3 9">
        <name>NAD(+)</name>
        <dbReference type="ChEBI" id="CHEBI:57540"/>
    </cofactor>
</comment>
<keyword evidence="7" id="KW-0299">Galactose metabolism</keyword>
<evidence type="ECO:0000256" key="10">
    <source>
        <dbReference type="SAM" id="MobiDB-lite"/>
    </source>
</evidence>
<gene>
    <name evidence="12" type="ORF">Ciccas_006394</name>
</gene>
<dbReference type="Gene3D" id="3.40.50.720">
    <property type="entry name" value="NAD(P)-binding Rossmann-like Domain"/>
    <property type="match status" value="1"/>
</dbReference>
<dbReference type="InterPro" id="IPR036291">
    <property type="entry name" value="NAD(P)-bd_dom_sf"/>
</dbReference>
<reference evidence="12 13" key="1">
    <citation type="submission" date="2024-11" db="EMBL/GenBank/DDBJ databases">
        <title>Adaptive evolution of stress response genes in parasites aligns with host niche diversity.</title>
        <authorList>
            <person name="Hahn C."/>
            <person name="Resl P."/>
        </authorList>
    </citation>
    <scope>NUCLEOTIDE SEQUENCE [LARGE SCALE GENOMIC DNA]</scope>
    <source>
        <strain evidence="12">EGGRZ-B1_66</strain>
        <tissue evidence="12">Body</tissue>
    </source>
</reference>
<dbReference type="PANTHER" id="PTHR43725:SF47">
    <property type="entry name" value="UDP-GLUCOSE 4-EPIMERASE"/>
    <property type="match status" value="1"/>
</dbReference>
<feature type="domain" description="NAD(P)-binding" evidence="11">
    <location>
        <begin position="1"/>
        <end position="267"/>
    </location>
</feature>
<keyword evidence="13" id="KW-1185">Reference proteome</keyword>
<evidence type="ECO:0000256" key="3">
    <source>
        <dbReference type="ARBA" id="ARBA00001911"/>
    </source>
</evidence>
<comment type="pathway">
    <text evidence="5 9">Carbohydrate metabolism; galactose metabolism.</text>
</comment>
<keyword evidence="6 9" id="KW-0520">NAD</keyword>
<dbReference type="GO" id="GO:0003978">
    <property type="term" value="F:UDP-glucose 4-epimerase activity"/>
    <property type="evidence" value="ECO:0007669"/>
    <property type="project" value="UniProtKB-UniRule"/>
</dbReference>
<comment type="similarity">
    <text evidence="9">Belongs to the NAD(P)-dependent epimerase/dehydratase family.</text>
</comment>
<dbReference type="InterPro" id="IPR005886">
    <property type="entry name" value="UDP_G4E"/>
</dbReference>
<evidence type="ECO:0000313" key="13">
    <source>
        <dbReference type="Proteomes" id="UP001626550"/>
    </source>
</evidence>
<evidence type="ECO:0000256" key="2">
    <source>
        <dbReference type="ARBA" id="ARBA00000083"/>
    </source>
</evidence>
<dbReference type="GO" id="GO:0003974">
    <property type="term" value="F:UDP-N-acetylglucosamine 4-epimerase activity"/>
    <property type="evidence" value="ECO:0007669"/>
    <property type="project" value="UniProtKB-EC"/>
</dbReference>
<dbReference type="EC" id="5.1.3.2" evidence="9"/>
<comment type="function">
    <text evidence="4">Catalyzes two distinct but analogous reactions: the reversible epimerization of UDP-glucose to UDP-galactose and the reversible epimerization of UDP-N-acetylglucosamine to UDP-N-acetylgalactosamine. The reaction with UDP-Gal plays a critical role in the Leloir pathway of galactose catabolism in which galactose is converted to the glycolytic intermediate glucose 6-phosphate. It contributes to the catabolism of dietary galactose and enables the endogenous biosynthesis of both UDP-Gal and UDP-GalNAc when exogenous sources are limited. Both UDP-sugar interconversions are important in the synthesis of glycoproteins and glycolipids.</text>
</comment>
<comment type="caution">
    <text evidence="12">The sequence shown here is derived from an EMBL/GenBank/DDBJ whole genome shotgun (WGS) entry which is preliminary data.</text>
</comment>
<dbReference type="NCBIfam" id="TIGR01179">
    <property type="entry name" value="galE"/>
    <property type="match status" value="1"/>
</dbReference>
<protein>
    <recommendedName>
        <fullName evidence="9">UDP-glucose 4-epimerase</fullName>
        <ecNumber evidence="9">5.1.3.2</ecNumber>
    </recommendedName>
</protein>
<dbReference type="InterPro" id="IPR016040">
    <property type="entry name" value="NAD(P)-bd_dom"/>
</dbReference>
<evidence type="ECO:0000256" key="8">
    <source>
        <dbReference type="ARBA" id="ARBA00023235"/>
    </source>
</evidence>
<feature type="compositionally biased region" description="Polar residues" evidence="10">
    <location>
        <begin position="286"/>
        <end position="298"/>
    </location>
</feature>
<evidence type="ECO:0000256" key="9">
    <source>
        <dbReference type="RuleBase" id="RU366046"/>
    </source>
</evidence>
<dbReference type="Gene3D" id="3.90.25.10">
    <property type="entry name" value="UDP-galactose 4-epimerase, domain 1"/>
    <property type="match status" value="1"/>
</dbReference>
<accession>A0ABD2Q6W7</accession>
<comment type="catalytic activity">
    <reaction evidence="1">
        <text>UDP-N-acetyl-alpha-D-glucosamine = UDP-N-acetyl-alpha-D-galactosamine</text>
        <dbReference type="Rhea" id="RHEA:20517"/>
        <dbReference type="ChEBI" id="CHEBI:57705"/>
        <dbReference type="ChEBI" id="CHEBI:67138"/>
        <dbReference type="EC" id="5.1.3.7"/>
    </reaction>
</comment>
<sequence>MDLKDYNKLLHIFQENKISFVIHFAALKAVGESILMPLEYYENNIGGMINLLKAMRAHNVKKLVFSSSCCVYTERADCPLMEDSEIGIGTNPYGTTKFICETLLHDLMRSDPEWSIVMLRYFNPVGAHKSALIGEDPTGIPKNLMPYITKVAYGILPQLNVFGDDYPTPDGTGVRDYIHIVDLSKGHVKAIDKLAKPGCYVYNLGTGKGTSVLELVKMMEQVSNKKVPYKIEPRRAGDLAERYCDTKKAEKELNWIATKSLKEMCEDAWRWQTQNPKGLQVRRSSEGLSPPNTLTAVSKNRDKCPDLSRSLRDPLDLADEYSHFKSGIFRPQKSPAVSC</sequence>
<comment type="catalytic activity">
    <reaction evidence="2 9">
        <text>UDP-alpha-D-glucose = UDP-alpha-D-galactose</text>
        <dbReference type="Rhea" id="RHEA:22168"/>
        <dbReference type="ChEBI" id="CHEBI:58885"/>
        <dbReference type="ChEBI" id="CHEBI:66914"/>
        <dbReference type="EC" id="5.1.3.2"/>
    </reaction>
</comment>